<dbReference type="InterPro" id="IPR020843">
    <property type="entry name" value="ER"/>
</dbReference>
<dbReference type="InterPro" id="IPR052585">
    <property type="entry name" value="Lipid_raft_assoc_Zn_ADH"/>
</dbReference>
<dbReference type="RefSeq" id="WP_144841343.1">
    <property type="nucleotide sequence ID" value="NZ_JBHTKI010000003.1"/>
</dbReference>
<evidence type="ECO:0000313" key="5">
    <source>
        <dbReference type="Proteomes" id="UP001597109"/>
    </source>
</evidence>
<evidence type="ECO:0000256" key="1">
    <source>
        <dbReference type="ARBA" id="ARBA00010371"/>
    </source>
</evidence>
<organism evidence="4 5">
    <name type="scientific">Metaplanococcus flavidus</name>
    <dbReference type="NCBI Taxonomy" id="569883"/>
    <lineage>
        <taxon>Bacteria</taxon>
        <taxon>Bacillati</taxon>
        <taxon>Bacillota</taxon>
        <taxon>Bacilli</taxon>
        <taxon>Bacillales</taxon>
        <taxon>Caryophanaceae</taxon>
        <taxon>Metaplanococcus</taxon>
    </lineage>
</organism>
<evidence type="ECO:0000259" key="3">
    <source>
        <dbReference type="SMART" id="SM00829"/>
    </source>
</evidence>
<protein>
    <recommendedName>
        <fullName evidence="2">Zinc-type alcohol dehydrogenase-like protein</fullName>
    </recommendedName>
</protein>
<name>A0ABW3L9P4_9BACL</name>
<sequence>MSTETMKTFGFYKPGSKEEAMNFEMVEQEKPTPEGRDLLVEVKAISVNPTDLRTRDGKKEDDDSLTVVGRDVAGVVVATGENAALFKVGDEVFYAGTNNRPGGQSEFHLVDERIVGRKPASLSFPQAAALPLTGITAYEALFNRLGVSKEAVENEGRSILIIGAAGGVGSIAVQIAKLAGLTVIGTASRSETVEWAKDHGADHTINHHEPFGPQLESMGIDGVDFIFCLNNTDEHMAEMAKAILPQGKICSILPAFKPLDLTLFGKSVTFVYELMYTRSVFQTEDMVHQHIILNQLADWVENNKIRSTMTQHFKPISVDNLKEAYTNLLTGKTIGKIVLEGPFE</sequence>
<keyword evidence="5" id="KW-1185">Reference proteome</keyword>
<dbReference type="Gene3D" id="3.90.180.10">
    <property type="entry name" value="Medium-chain alcohol dehydrogenases, catalytic domain"/>
    <property type="match status" value="1"/>
</dbReference>
<keyword evidence="2" id="KW-0560">Oxidoreductase</keyword>
<gene>
    <name evidence="4" type="ORF">ACFQ1X_02325</name>
</gene>
<dbReference type="Proteomes" id="UP001597109">
    <property type="component" value="Unassembled WGS sequence"/>
</dbReference>
<dbReference type="InterPro" id="IPR013154">
    <property type="entry name" value="ADH-like_N"/>
</dbReference>
<dbReference type="InterPro" id="IPR036291">
    <property type="entry name" value="NAD(P)-bd_dom_sf"/>
</dbReference>
<dbReference type="PANTHER" id="PTHR43482:SF1">
    <property type="entry name" value="PROTEIN AST1-RELATED"/>
    <property type="match status" value="1"/>
</dbReference>
<proteinExistence type="inferred from homology"/>
<evidence type="ECO:0000313" key="4">
    <source>
        <dbReference type="EMBL" id="MFD1030273.1"/>
    </source>
</evidence>
<dbReference type="EMBL" id="JBHTKI010000003">
    <property type="protein sequence ID" value="MFD1030273.1"/>
    <property type="molecule type" value="Genomic_DNA"/>
</dbReference>
<dbReference type="InterPro" id="IPR011032">
    <property type="entry name" value="GroES-like_sf"/>
</dbReference>
<dbReference type="NCBIfam" id="TIGR02817">
    <property type="entry name" value="adh_fam_1"/>
    <property type="match status" value="1"/>
</dbReference>
<reference evidence="5" key="1">
    <citation type="journal article" date="2019" name="Int. J. Syst. Evol. Microbiol.">
        <title>The Global Catalogue of Microorganisms (GCM) 10K type strain sequencing project: providing services to taxonomists for standard genome sequencing and annotation.</title>
        <authorList>
            <consortium name="The Broad Institute Genomics Platform"/>
            <consortium name="The Broad Institute Genome Sequencing Center for Infectious Disease"/>
            <person name="Wu L."/>
            <person name="Ma J."/>
        </authorList>
    </citation>
    <scope>NUCLEOTIDE SEQUENCE [LARGE SCALE GENOMIC DNA]</scope>
    <source>
        <strain evidence="5">CCUG 56756</strain>
    </source>
</reference>
<dbReference type="Gene3D" id="3.40.50.720">
    <property type="entry name" value="NAD(P)-binding Rossmann-like Domain"/>
    <property type="match status" value="1"/>
</dbReference>
<dbReference type="CDD" id="cd08252">
    <property type="entry name" value="AL_MDR"/>
    <property type="match status" value="1"/>
</dbReference>
<dbReference type="PANTHER" id="PTHR43482">
    <property type="entry name" value="PROTEIN AST1-RELATED"/>
    <property type="match status" value="1"/>
</dbReference>
<dbReference type="InterPro" id="IPR014182">
    <property type="entry name" value="ADH_Zn_typ-1"/>
</dbReference>
<dbReference type="Pfam" id="PF08240">
    <property type="entry name" value="ADH_N"/>
    <property type="match status" value="1"/>
</dbReference>
<dbReference type="InterPro" id="IPR013149">
    <property type="entry name" value="ADH-like_C"/>
</dbReference>
<dbReference type="SMART" id="SM00829">
    <property type="entry name" value="PKS_ER"/>
    <property type="match status" value="1"/>
</dbReference>
<accession>A0ABW3L9P4</accession>
<keyword evidence="2" id="KW-0479">Metal-binding</keyword>
<feature type="domain" description="Enoyl reductase (ER)" evidence="3">
    <location>
        <begin position="17"/>
        <end position="339"/>
    </location>
</feature>
<comment type="similarity">
    <text evidence="1 2">Belongs to the zinc-containing alcohol dehydrogenase family. Quinone oxidoreductase subfamily.</text>
</comment>
<dbReference type="SUPFAM" id="SSF50129">
    <property type="entry name" value="GroES-like"/>
    <property type="match status" value="1"/>
</dbReference>
<dbReference type="SUPFAM" id="SSF51735">
    <property type="entry name" value="NAD(P)-binding Rossmann-fold domains"/>
    <property type="match status" value="1"/>
</dbReference>
<keyword evidence="2" id="KW-0862">Zinc</keyword>
<dbReference type="Pfam" id="PF00107">
    <property type="entry name" value="ADH_zinc_N"/>
    <property type="match status" value="1"/>
</dbReference>
<evidence type="ECO:0000256" key="2">
    <source>
        <dbReference type="RuleBase" id="RU364000"/>
    </source>
</evidence>
<comment type="caution">
    <text evidence="4">The sequence shown here is derived from an EMBL/GenBank/DDBJ whole genome shotgun (WGS) entry which is preliminary data.</text>
</comment>